<comment type="caution">
    <text evidence="3">The sequence shown here is derived from an EMBL/GenBank/DDBJ whole genome shotgun (WGS) entry which is preliminary data.</text>
</comment>
<accession>A0ABV6KMR3</accession>
<evidence type="ECO:0000259" key="2">
    <source>
        <dbReference type="PROSITE" id="PS50994"/>
    </source>
</evidence>
<name>A0ABV6KMR3_9BACI</name>
<evidence type="ECO:0000256" key="1">
    <source>
        <dbReference type="ARBA" id="ARBA00002286"/>
    </source>
</evidence>
<comment type="function">
    <text evidence="1">Involved in the transposition of the insertion sequence.</text>
</comment>
<feature type="domain" description="Integrase catalytic" evidence="2">
    <location>
        <begin position="107"/>
        <end position="281"/>
    </location>
</feature>
<protein>
    <submittedName>
        <fullName evidence="3">IS3 family transposase</fullName>
    </submittedName>
</protein>
<dbReference type="Pfam" id="PF13333">
    <property type="entry name" value="rve_2"/>
    <property type="match status" value="1"/>
</dbReference>
<dbReference type="PANTHER" id="PTHR46889">
    <property type="entry name" value="TRANSPOSASE INSF FOR INSERTION SEQUENCE IS3B-RELATED"/>
    <property type="match status" value="1"/>
</dbReference>
<dbReference type="PROSITE" id="PS50994">
    <property type="entry name" value="INTEGRASE"/>
    <property type="match status" value="1"/>
</dbReference>
<sequence length="282" mass="33736">MVHHFRDKYTIKELCDFLEVSVSGYYKYLKSMQINKDAKLSQRILDIYNQHEGIWGYRQIHMELTEGDQLSVNHKKVFRIYHELGLKAKIRKKRFRNRNQYKQKEPERIVPNLLERNFTAIKLNQKWVTDITEFNIFKQTLYVSAVMDLYNNEIIGYQFGRTADRLFVMKTIEMAIKKEKDVSGVILHSDRGSQYTSRALQDTLESYGIRPSMSRPGNPYDNACIESFFSHFKTEGIYPYDVQTEEELEQRIIDYIYRYNNERRQKKLNKMSPVDYRVKNAS</sequence>
<reference evidence="3 4" key="1">
    <citation type="submission" date="2024-09" db="EMBL/GenBank/DDBJ databases">
        <authorList>
            <person name="Sun Q."/>
            <person name="Mori K."/>
        </authorList>
    </citation>
    <scope>NUCLEOTIDE SEQUENCE [LARGE SCALE GENOMIC DNA]</scope>
    <source>
        <strain evidence="3 4">CGMCC 1.9126</strain>
    </source>
</reference>
<dbReference type="InterPro" id="IPR012337">
    <property type="entry name" value="RNaseH-like_sf"/>
</dbReference>
<dbReference type="NCBIfam" id="NF033516">
    <property type="entry name" value="transpos_IS3"/>
    <property type="match status" value="1"/>
</dbReference>
<dbReference type="EMBL" id="JBHLUU010000016">
    <property type="protein sequence ID" value="MFC0474608.1"/>
    <property type="molecule type" value="Genomic_DNA"/>
</dbReference>
<dbReference type="InterPro" id="IPR036397">
    <property type="entry name" value="RNaseH_sf"/>
</dbReference>
<keyword evidence="4" id="KW-1185">Reference proteome</keyword>
<dbReference type="InterPro" id="IPR001584">
    <property type="entry name" value="Integrase_cat-core"/>
</dbReference>
<dbReference type="InterPro" id="IPR048020">
    <property type="entry name" value="Transpos_IS3"/>
</dbReference>
<evidence type="ECO:0000313" key="4">
    <source>
        <dbReference type="Proteomes" id="UP001589738"/>
    </source>
</evidence>
<dbReference type="InterPro" id="IPR025948">
    <property type="entry name" value="HTH-like_dom"/>
</dbReference>
<dbReference type="Gene3D" id="3.30.420.10">
    <property type="entry name" value="Ribonuclease H-like superfamily/Ribonuclease H"/>
    <property type="match status" value="1"/>
</dbReference>
<dbReference type="InterPro" id="IPR050900">
    <property type="entry name" value="Transposase_IS3/IS150/IS904"/>
</dbReference>
<dbReference type="SUPFAM" id="SSF53098">
    <property type="entry name" value="Ribonuclease H-like"/>
    <property type="match status" value="1"/>
</dbReference>
<gene>
    <name evidence="3" type="ORF">ACFFHF_04760</name>
</gene>
<dbReference type="Proteomes" id="UP001589738">
    <property type="component" value="Unassembled WGS sequence"/>
</dbReference>
<dbReference type="Pfam" id="PF00665">
    <property type="entry name" value="rve"/>
    <property type="match status" value="1"/>
</dbReference>
<organism evidence="3 4">
    <name type="scientific">Robertmurraya beringensis</name>
    <dbReference type="NCBI Taxonomy" id="641660"/>
    <lineage>
        <taxon>Bacteria</taxon>
        <taxon>Bacillati</taxon>
        <taxon>Bacillota</taxon>
        <taxon>Bacilli</taxon>
        <taxon>Bacillales</taxon>
        <taxon>Bacillaceae</taxon>
        <taxon>Robertmurraya</taxon>
    </lineage>
</organism>
<dbReference type="RefSeq" id="WP_377057668.1">
    <property type="nucleotide sequence ID" value="NZ_JBHLUU010000016.1"/>
</dbReference>
<evidence type="ECO:0000313" key="3">
    <source>
        <dbReference type="EMBL" id="MFC0474608.1"/>
    </source>
</evidence>
<dbReference type="Pfam" id="PF13276">
    <property type="entry name" value="HTH_21"/>
    <property type="match status" value="1"/>
</dbReference>
<dbReference type="PANTHER" id="PTHR46889:SF4">
    <property type="entry name" value="TRANSPOSASE INSO FOR INSERTION SEQUENCE ELEMENT IS911B-RELATED"/>
    <property type="match status" value="1"/>
</dbReference>
<proteinExistence type="predicted"/>